<name>A0ABV6P895_9MICC</name>
<dbReference type="RefSeq" id="WP_377458041.1">
    <property type="nucleotide sequence ID" value="NZ_JBHLUB010000003.1"/>
</dbReference>
<evidence type="ECO:0008006" key="6">
    <source>
        <dbReference type="Google" id="ProtNLM"/>
    </source>
</evidence>
<evidence type="ECO:0000256" key="3">
    <source>
        <dbReference type="SAM" id="SignalP"/>
    </source>
</evidence>
<comment type="caution">
    <text evidence="4">The sequence shown here is derived from an EMBL/GenBank/DDBJ whole genome shotgun (WGS) entry which is preliminary data.</text>
</comment>
<feature type="chain" id="PRO_5047145105" description="DUF4352 domain-containing protein" evidence="3">
    <location>
        <begin position="27"/>
        <end position="228"/>
    </location>
</feature>
<sequence length="228" mass="24201">MAAKKTNLLNIVALSTAGLFLLSALAGTTAQAMKDNENVGPTIEELQTEPAEATDSESPEPSETTPEEPTEDSDSAHVEKEADEPAVITDEEGKTELFTLTVETVQHAQTCPARVGGQTLTPENGQFLILDATATMKPLSAWPENTNAEEAFVPVLADTFKVTLADGQELSDVQSESSWGCFQDTELLPSFISAGETKSGKIVLDVPAGATSVIYDPLNSGGWSWELN</sequence>
<protein>
    <recommendedName>
        <fullName evidence="6">DUF4352 domain-containing protein</fullName>
    </recommendedName>
</protein>
<evidence type="ECO:0000256" key="2">
    <source>
        <dbReference type="SAM" id="MobiDB-lite"/>
    </source>
</evidence>
<evidence type="ECO:0000313" key="5">
    <source>
        <dbReference type="Proteomes" id="UP001589862"/>
    </source>
</evidence>
<dbReference type="EMBL" id="JBHLUB010000003">
    <property type="protein sequence ID" value="MFC0581354.1"/>
    <property type="molecule type" value="Genomic_DNA"/>
</dbReference>
<keyword evidence="5" id="KW-1185">Reference proteome</keyword>
<evidence type="ECO:0000256" key="1">
    <source>
        <dbReference type="ARBA" id="ARBA00022729"/>
    </source>
</evidence>
<accession>A0ABV6P895</accession>
<dbReference type="Gene3D" id="2.60.40.1240">
    <property type="match status" value="1"/>
</dbReference>
<dbReference type="Proteomes" id="UP001589862">
    <property type="component" value="Unassembled WGS sequence"/>
</dbReference>
<gene>
    <name evidence="4" type="ORF">ACFFFR_02970</name>
</gene>
<feature type="region of interest" description="Disordered" evidence="2">
    <location>
        <begin position="35"/>
        <end position="92"/>
    </location>
</feature>
<dbReference type="InterPro" id="IPR029050">
    <property type="entry name" value="Immunoprotect_excell_Ig-like"/>
</dbReference>
<organism evidence="4 5">
    <name type="scientific">Micrococcoides hystricis</name>
    <dbReference type="NCBI Taxonomy" id="1572761"/>
    <lineage>
        <taxon>Bacteria</taxon>
        <taxon>Bacillati</taxon>
        <taxon>Actinomycetota</taxon>
        <taxon>Actinomycetes</taxon>
        <taxon>Micrococcales</taxon>
        <taxon>Micrococcaceae</taxon>
        <taxon>Micrococcoides</taxon>
    </lineage>
</organism>
<feature type="compositionally biased region" description="Acidic residues" evidence="2">
    <location>
        <begin position="52"/>
        <end position="73"/>
    </location>
</feature>
<proteinExistence type="predicted"/>
<evidence type="ECO:0000313" key="4">
    <source>
        <dbReference type="EMBL" id="MFC0581354.1"/>
    </source>
</evidence>
<reference evidence="4 5" key="1">
    <citation type="submission" date="2024-09" db="EMBL/GenBank/DDBJ databases">
        <authorList>
            <person name="Sun Q."/>
            <person name="Mori K."/>
        </authorList>
    </citation>
    <scope>NUCLEOTIDE SEQUENCE [LARGE SCALE GENOMIC DNA]</scope>
    <source>
        <strain evidence="4 5">NCAIM B.02604</strain>
    </source>
</reference>
<feature type="signal peptide" evidence="3">
    <location>
        <begin position="1"/>
        <end position="26"/>
    </location>
</feature>
<keyword evidence="1 3" id="KW-0732">Signal</keyword>